<reference evidence="3" key="1">
    <citation type="submission" date="2017-12" db="EMBL/GenBank/DDBJ databases">
        <authorList>
            <person name="Yu X.-Y."/>
        </authorList>
    </citation>
    <scope>NUCLEOTIDE SEQUENCE [LARGE SCALE GENOMIC DNA]</scope>
    <source>
        <strain evidence="3">ZYSR67-Z</strain>
    </source>
</reference>
<dbReference type="Proteomes" id="UP000242861">
    <property type="component" value="Unassembled WGS sequence"/>
</dbReference>
<sequence>MWRVLFLCMLAWPALADTVWLNNGDRLSGTIILMDGGKLVLDTTYAGRVVIDWKNIQTLSSETALMLRGEGVTAERAQRLQAAEPGQVRLLGETPRTLPLRDINRAVPPRQLVDDLVWEGNLDFKLDIEREADDTDELKIKGDTRIEHGPWRHLLKGELEDKRKNDAQTKDNWELEYDLDRFFAEQLYWRSSLDWQEDAMEDLRRQRSIGMGPGYLFWDDELGRFDMTLMRNRFRLEGEQRALTFDTWSLETDYQRLLWGTRVELYGNAKLQMPDIQQIDYVLDGEMGLRYRLNSWARLSLLYELDQVRGLGVTQSQRRYLIGLGVGW</sequence>
<comment type="caution">
    <text evidence="2">The sequence shown here is derived from an EMBL/GenBank/DDBJ whole genome shotgun (WGS) entry which is preliminary data.</text>
</comment>
<evidence type="ECO:0008006" key="4">
    <source>
        <dbReference type="Google" id="ProtNLM"/>
    </source>
</evidence>
<accession>A0A2I0CM10</accession>
<evidence type="ECO:0000313" key="3">
    <source>
        <dbReference type="Proteomes" id="UP000242861"/>
    </source>
</evidence>
<dbReference type="AlphaFoldDB" id="A0A2I0CM10"/>
<feature type="chain" id="PRO_5014187542" description="DUF481 domain-containing protein" evidence="1">
    <location>
        <begin position="17"/>
        <end position="328"/>
    </location>
</feature>
<gene>
    <name evidence="2" type="ORF">CW360_14570</name>
</gene>
<name>A0A2I0CM10_9PSED</name>
<dbReference type="RefSeq" id="WP_101194211.1">
    <property type="nucleotide sequence ID" value="NZ_PIYS01000028.1"/>
</dbReference>
<evidence type="ECO:0000256" key="1">
    <source>
        <dbReference type="SAM" id="SignalP"/>
    </source>
</evidence>
<dbReference type="Pfam" id="PF04338">
    <property type="entry name" value="DUF481"/>
    <property type="match status" value="1"/>
</dbReference>
<dbReference type="InterPro" id="IPR007433">
    <property type="entry name" value="DUF481"/>
</dbReference>
<feature type="signal peptide" evidence="1">
    <location>
        <begin position="1"/>
        <end position="16"/>
    </location>
</feature>
<protein>
    <recommendedName>
        <fullName evidence="4">DUF481 domain-containing protein</fullName>
    </recommendedName>
</protein>
<dbReference type="EMBL" id="PIYS01000028">
    <property type="protein sequence ID" value="PKF70171.1"/>
    <property type="molecule type" value="Genomic_DNA"/>
</dbReference>
<keyword evidence="1" id="KW-0732">Signal</keyword>
<proteinExistence type="predicted"/>
<organism evidence="2 3">
    <name type="scientific">Pseudomonas fluvialis</name>
    <dbReference type="NCBI Taxonomy" id="1793966"/>
    <lineage>
        <taxon>Bacteria</taxon>
        <taxon>Pseudomonadati</taxon>
        <taxon>Pseudomonadota</taxon>
        <taxon>Gammaproteobacteria</taxon>
        <taxon>Pseudomonadales</taxon>
        <taxon>Pseudomonadaceae</taxon>
        <taxon>Pseudomonas</taxon>
    </lineage>
</organism>
<evidence type="ECO:0000313" key="2">
    <source>
        <dbReference type="EMBL" id="PKF70171.1"/>
    </source>
</evidence>